<evidence type="ECO:0000313" key="3">
    <source>
        <dbReference type="Proteomes" id="UP000467132"/>
    </source>
</evidence>
<evidence type="ECO:0000313" key="2">
    <source>
        <dbReference type="EMBL" id="NBI06294.1"/>
    </source>
</evidence>
<feature type="coiled-coil region" evidence="1">
    <location>
        <begin position="99"/>
        <end position="154"/>
    </location>
</feature>
<proteinExistence type="predicted"/>
<organism evidence="2 3">
    <name type="scientific">Senegalia massiliensis</name>
    <dbReference type="NCBI Taxonomy" id="1720316"/>
    <lineage>
        <taxon>Bacteria</taxon>
        <taxon>Bacillati</taxon>
        <taxon>Bacillota</taxon>
        <taxon>Clostridia</taxon>
        <taxon>Eubacteriales</taxon>
        <taxon>Clostridiaceae</taxon>
        <taxon>Senegalia</taxon>
    </lineage>
</organism>
<accession>A0A845QWC6</accession>
<dbReference type="PANTHER" id="PTHR30469">
    <property type="entry name" value="MULTIDRUG RESISTANCE PROTEIN MDTA"/>
    <property type="match status" value="1"/>
</dbReference>
<dbReference type="Proteomes" id="UP000467132">
    <property type="component" value="Unassembled WGS sequence"/>
</dbReference>
<sequence length="359" mass="40803">MKKIVIVFFILIIFMGFFSKSIINLFLPQVKVTGATGSPVEKSIQVNGQVVPNNMIDIRLPGSVIIKEFLVENGEEIEKGTPIFKIDTTYGIKGNSEIIEEYRNNLEIEKIRKNSLEQLGEGAKEQLEILNKQIEQIEAKIKRLEKANTFYQKVDKNGVYKAETDGIVINLNNTNVPLVQDTIILQIANVKGKEDYKYVANFSRDQYDFINQVGEIELQKEYYDDVTKLEINNINTVVEDGMMKLEANFTNDYPRNLFIGEKLNAKIVMKKKIKGYLTVSKAVLNPYGGFIDGNNADVYIVEEKDGILGKEYIAKSINVKMEVIGDHEVIVSGLDRPRLRVITNPSYKIKDGSKVFIWE</sequence>
<protein>
    <submittedName>
        <fullName evidence="2">Efflux RND transporter periplasmic adaptor subunit</fullName>
    </submittedName>
</protein>
<name>A0A845QWC6_9CLOT</name>
<dbReference type="AlphaFoldDB" id="A0A845QWC6"/>
<dbReference type="GO" id="GO:0015562">
    <property type="term" value="F:efflux transmembrane transporter activity"/>
    <property type="evidence" value="ECO:0007669"/>
    <property type="project" value="TreeGrafter"/>
</dbReference>
<evidence type="ECO:0000256" key="1">
    <source>
        <dbReference type="SAM" id="Coils"/>
    </source>
</evidence>
<keyword evidence="3" id="KW-1185">Reference proteome</keyword>
<reference evidence="2 3" key="1">
    <citation type="submission" date="2018-08" db="EMBL/GenBank/DDBJ databases">
        <title>Murine metabolic-syndrome-specific gut microbial biobank.</title>
        <authorList>
            <person name="Liu C."/>
        </authorList>
    </citation>
    <scope>NUCLEOTIDE SEQUENCE [LARGE SCALE GENOMIC DNA]</scope>
    <source>
        <strain evidence="2 3">583</strain>
    </source>
</reference>
<dbReference type="OrthoDB" id="1948482at2"/>
<dbReference type="GO" id="GO:1990281">
    <property type="term" value="C:efflux pump complex"/>
    <property type="evidence" value="ECO:0007669"/>
    <property type="project" value="TreeGrafter"/>
</dbReference>
<dbReference type="RefSeq" id="WP_160196765.1">
    <property type="nucleotide sequence ID" value="NZ_QXXA01000005.1"/>
</dbReference>
<keyword evidence="1" id="KW-0175">Coiled coil</keyword>
<comment type="caution">
    <text evidence="2">The sequence shown here is derived from an EMBL/GenBank/DDBJ whole genome shotgun (WGS) entry which is preliminary data.</text>
</comment>
<gene>
    <name evidence="2" type="ORF">D3Z33_05390</name>
</gene>
<dbReference type="EMBL" id="QXXA01000005">
    <property type="protein sequence ID" value="NBI06294.1"/>
    <property type="molecule type" value="Genomic_DNA"/>
</dbReference>